<feature type="signal peptide" evidence="1">
    <location>
        <begin position="1"/>
        <end position="20"/>
    </location>
</feature>
<dbReference type="Proteomes" id="UP001344632">
    <property type="component" value="Unassembled WGS sequence"/>
</dbReference>
<organism evidence="2 3">
    <name type="scientific">Paenibacillus dokdonensis</name>
    <dbReference type="NCBI Taxonomy" id="2567944"/>
    <lineage>
        <taxon>Bacteria</taxon>
        <taxon>Bacillati</taxon>
        <taxon>Bacillota</taxon>
        <taxon>Bacilli</taxon>
        <taxon>Bacillales</taxon>
        <taxon>Paenibacillaceae</taxon>
        <taxon>Paenibacillus</taxon>
    </lineage>
</organism>
<evidence type="ECO:0000313" key="3">
    <source>
        <dbReference type="Proteomes" id="UP001344632"/>
    </source>
</evidence>
<evidence type="ECO:0000313" key="2">
    <source>
        <dbReference type="EMBL" id="MEC0240377.1"/>
    </source>
</evidence>
<name>A0ABU6GKV4_9BACL</name>
<gene>
    <name evidence="2" type="ORF">P4H66_10995</name>
</gene>
<dbReference type="EMBL" id="JARLKZ010000006">
    <property type="protein sequence ID" value="MEC0240377.1"/>
    <property type="molecule type" value="Genomic_DNA"/>
</dbReference>
<reference evidence="2 3" key="1">
    <citation type="submission" date="2023-03" db="EMBL/GenBank/DDBJ databases">
        <title>Bacillus Genome Sequencing.</title>
        <authorList>
            <person name="Dunlap C."/>
        </authorList>
    </citation>
    <scope>NUCLEOTIDE SEQUENCE [LARGE SCALE GENOMIC DNA]</scope>
    <source>
        <strain evidence="2 3">BD-525</strain>
    </source>
</reference>
<proteinExistence type="predicted"/>
<comment type="caution">
    <text evidence="2">The sequence shown here is derived from an EMBL/GenBank/DDBJ whole genome shotgun (WGS) entry which is preliminary data.</text>
</comment>
<feature type="chain" id="PRO_5046354956" description="Lipoprotein" evidence="1">
    <location>
        <begin position="21"/>
        <end position="180"/>
    </location>
</feature>
<evidence type="ECO:0000256" key="1">
    <source>
        <dbReference type="SAM" id="SignalP"/>
    </source>
</evidence>
<protein>
    <recommendedName>
        <fullName evidence="4">Lipoprotein</fullName>
    </recommendedName>
</protein>
<dbReference type="RefSeq" id="WP_326088044.1">
    <property type="nucleotide sequence ID" value="NZ_JARLKZ010000006.1"/>
</dbReference>
<keyword evidence="3" id="KW-1185">Reference proteome</keyword>
<accession>A0ABU6GKV4</accession>
<keyword evidence="1" id="KW-0732">Signal</keyword>
<evidence type="ECO:0008006" key="4">
    <source>
        <dbReference type="Google" id="ProtNLM"/>
    </source>
</evidence>
<sequence>MKRRLLSLIFIFAVFLVACSNEQTFDDFFYAKMEKHKKDFDEEVHYSYSLVHQEENIVKENDAIAIFRENNLQGDQIFIAYFERENGVWKWKNTRGAEWNSFVQWSSMQDEPYIFSGTINDNSISKIFVGEEPAKIIEVDGDKRFWYAISHVKDAEVKRVKIDGTQEVVEEIDENFKESK</sequence>
<dbReference type="PROSITE" id="PS51257">
    <property type="entry name" value="PROKAR_LIPOPROTEIN"/>
    <property type="match status" value="1"/>
</dbReference>